<dbReference type="InterPro" id="IPR030802">
    <property type="entry name" value="Permease_MalE"/>
</dbReference>
<dbReference type="GO" id="GO:0005548">
    <property type="term" value="F:phospholipid transporter activity"/>
    <property type="evidence" value="ECO:0007669"/>
    <property type="project" value="TreeGrafter"/>
</dbReference>
<protein>
    <submittedName>
        <fullName evidence="1">ABC transporter permease</fullName>
    </submittedName>
</protein>
<dbReference type="Pfam" id="PF02405">
    <property type="entry name" value="MlaE"/>
    <property type="match status" value="1"/>
</dbReference>
<organism evidence="1 2">
    <name type="scientific">Alistipes communis</name>
    <dbReference type="NCBI Taxonomy" id="2585118"/>
    <lineage>
        <taxon>Bacteria</taxon>
        <taxon>Pseudomonadati</taxon>
        <taxon>Bacteroidota</taxon>
        <taxon>Bacteroidia</taxon>
        <taxon>Bacteroidales</taxon>
        <taxon>Rikenellaceae</taxon>
        <taxon>Alistipes</taxon>
    </lineage>
</organism>
<dbReference type="PANTHER" id="PTHR30188:SF4">
    <property type="entry name" value="PROTEIN TRIGALACTOSYLDIACYLGLYCEROL 1, CHLOROPLASTIC"/>
    <property type="match status" value="1"/>
</dbReference>
<sequence>MLSKLFALVGQYFILMGKVFSRPEKLPIYRRRIIYEMDALGLNSIGLTAIISVFIGAVITLQMSINLESPFIPKYIIGYATRETMILEFSSTVVALILAGKVGSNIASEIGTMRITEQIDALEIMGVNSASYLILPKIVATVLFFPFLTILSILIGIAGGWMIAVFTGIMIPDDYVTGLLYDFKLYSIVYSLIKTCFFAFIITSVSAFYGYYAKGNSLEVGKASTRAVVASSIVIMIFNLILTQILLT</sequence>
<proteinExistence type="predicted"/>
<dbReference type="KEGG" id="acou:A5CBH24_04730"/>
<dbReference type="PANTHER" id="PTHR30188">
    <property type="entry name" value="ABC TRANSPORTER PERMEASE PROTEIN-RELATED"/>
    <property type="match status" value="1"/>
</dbReference>
<name>A0A4Y1XR89_9BACT</name>
<dbReference type="GeneID" id="78341185"/>
<reference evidence="2" key="1">
    <citation type="submission" date="2019-06" db="EMBL/GenBank/DDBJ databases">
        <title>Alistipes onderdonkii subsp. vulgaris subsp. nov., Alistipes dispar sp. nov. and Alistipes communis sp. nov., isolated from human faeces, and creation of Alistipes onderdonkii subsp. onderdonkii subsp. nov.</title>
        <authorList>
            <person name="Sakamoto M."/>
            <person name="Ikeyama N."/>
            <person name="Ogata Y."/>
            <person name="Suda W."/>
            <person name="Iino T."/>
            <person name="Hattori M."/>
            <person name="Ohkuma M."/>
        </authorList>
    </citation>
    <scope>NUCLEOTIDE SEQUENCE [LARGE SCALE GENOMIC DNA]</scope>
    <source>
        <strain evidence="2">5CBH24</strain>
    </source>
</reference>
<dbReference type="RefSeq" id="WP_019131252.1">
    <property type="nucleotide sequence ID" value="NZ_AP019735.1"/>
</dbReference>
<accession>A0A4Y1XR89</accession>
<dbReference type="AlphaFoldDB" id="A0A4Y1XR89"/>
<evidence type="ECO:0000313" key="1">
    <source>
        <dbReference type="EMBL" id="BBL03160.1"/>
    </source>
</evidence>
<keyword evidence="2" id="KW-1185">Reference proteome</keyword>
<accession>A0A4Y1WPX4</accession>
<evidence type="ECO:0000313" key="2">
    <source>
        <dbReference type="Proteomes" id="UP000318946"/>
    </source>
</evidence>
<dbReference type="GO" id="GO:0043190">
    <property type="term" value="C:ATP-binding cassette (ABC) transporter complex"/>
    <property type="evidence" value="ECO:0007669"/>
    <property type="project" value="InterPro"/>
</dbReference>
<dbReference type="Proteomes" id="UP000318946">
    <property type="component" value="Chromosome"/>
</dbReference>
<dbReference type="EMBL" id="AP019735">
    <property type="protein sequence ID" value="BBL03160.1"/>
    <property type="molecule type" value="Genomic_DNA"/>
</dbReference>
<gene>
    <name evidence="1" type="ORF">A5CBH24_04730</name>
</gene>